<evidence type="ECO:0000313" key="7">
    <source>
        <dbReference type="Proteomes" id="UP000001979"/>
    </source>
</evidence>
<evidence type="ECO:0000256" key="2">
    <source>
        <dbReference type="ARBA" id="ARBA00022723"/>
    </source>
</evidence>
<evidence type="ECO:0000256" key="3">
    <source>
        <dbReference type="ARBA" id="ARBA00023004"/>
    </source>
</evidence>
<protein>
    <submittedName>
        <fullName evidence="6">Radical SAM family protein</fullName>
    </submittedName>
</protein>
<dbReference type="Proteomes" id="UP000001979">
    <property type="component" value="Chromosome"/>
</dbReference>
<keyword evidence="7" id="KW-1185">Reference proteome</keyword>
<proteinExistence type="predicted"/>
<dbReference type="Gene3D" id="3.20.20.70">
    <property type="entry name" value="Aldolase class I"/>
    <property type="match status" value="1"/>
</dbReference>
<dbReference type="GO" id="GO:0046872">
    <property type="term" value="F:metal ion binding"/>
    <property type="evidence" value="ECO:0007669"/>
    <property type="project" value="UniProtKB-KW"/>
</dbReference>
<dbReference type="PANTHER" id="PTHR43524">
    <property type="entry name" value="RADICAL SAM SUPERFAMILY PROTEIN"/>
    <property type="match status" value="1"/>
</dbReference>
<dbReference type="EMBL" id="CP000300">
    <property type="protein sequence ID" value="ABE52832.1"/>
    <property type="molecule type" value="Genomic_DNA"/>
</dbReference>
<dbReference type="STRING" id="259564.Mbur_1951"/>
<dbReference type="PROSITE" id="PS51918">
    <property type="entry name" value="RADICAL_SAM"/>
    <property type="match status" value="1"/>
</dbReference>
<dbReference type="AlphaFoldDB" id="Q12UP4"/>
<dbReference type="GO" id="GO:0003824">
    <property type="term" value="F:catalytic activity"/>
    <property type="evidence" value="ECO:0007669"/>
    <property type="project" value="InterPro"/>
</dbReference>
<dbReference type="Pfam" id="PF04055">
    <property type="entry name" value="Radical_SAM"/>
    <property type="match status" value="1"/>
</dbReference>
<evidence type="ECO:0000256" key="4">
    <source>
        <dbReference type="ARBA" id="ARBA00023014"/>
    </source>
</evidence>
<dbReference type="SFLD" id="SFLDS00029">
    <property type="entry name" value="Radical_SAM"/>
    <property type="match status" value="1"/>
</dbReference>
<organism evidence="6 7">
    <name type="scientific">Methanococcoides burtonii (strain DSM 6242 / NBRC 107633 / OCM 468 / ACE-M)</name>
    <dbReference type="NCBI Taxonomy" id="259564"/>
    <lineage>
        <taxon>Archaea</taxon>
        <taxon>Methanobacteriati</taxon>
        <taxon>Methanobacteriota</taxon>
        <taxon>Stenosarchaea group</taxon>
        <taxon>Methanomicrobia</taxon>
        <taxon>Methanosarcinales</taxon>
        <taxon>Methanosarcinaceae</taxon>
        <taxon>Methanococcoides</taxon>
    </lineage>
</organism>
<dbReference type="KEGG" id="mbu:Mbur_1951"/>
<dbReference type="PANTHER" id="PTHR43524:SF1">
    <property type="entry name" value="RADICAL SAM SUPERFAMILY PROTEIN"/>
    <property type="match status" value="1"/>
</dbReference>
<keyword evidence="3" id="KW-0408">Iron</keyword>
<reference evidence="7" key="1">
    <citation type="journal article" date="2009" name="ISME J.">
        <title>The genome sequence of the psychrophilic archaeon, Methanococcoides burtonii: the role of genome evolution in cold adaptation.</title>
        <authorList>
            <person name="Allen M.A."/>
            <person name="Lauro F.M."/>
            <person name="Williams T.J."/>
            <person name="Burg D."/>
            <person name="Siddiqui K.S."/>
            <person name="De Francisci D."/>
            <person name="Chong K.W."/>
            <person name="Pilak O."/>
            <person name="Chew H.H."/>
            <person name="De Maere M.Z."/>
            <person name="Ting L."/>
            <person name="Katrib M."/>
            <person name="Ng C."/>
            <person name="Sowers K.R."/>
            <person name="Galperin M.Y."/>
            <person name="Anderson I.J."/>
            <person name="Ivanova N."/>
            <person name="Dalin E."/>
            <person name="Martinez M."/>
            <person name="Lapidus A."/>
            <person name="Hauser L."/>
            <person name="Land M."/>
            <person name="Thomas T."/>
            <person name="Cavicchioli R."/>
        </authorList>
    </citation>
    <scope>NUCLEOTIDE SEQUENCE [LARGE SCALE GENOMIC DNA]</scope>
    <source>
        <strain evidence="7">DSM 6242 / NBRC 107633 / OCM 468 / ACE-M</strain>
    </source>
</reference>
<dbReference type="InterPro" id="IPR013785">
    <property type="entry name" value="Aldolase_TIM"/>
</dbReference>
<keyword evidence="2" id="KW-0479">Metal-binding</keyword>
<dbReference type="SUPFAM" id="SSF102114">
    <property type="entry name" value="Radical SAM enzymes"/>
    <property type="match status" value="1"/>
</dbReference>
<dbReference type="InterPro" id="IPR007197">
    <property type="entry name" value="rSAM"/>
</dbReference>
<evidence type="ECO:0000256" key="1">
    <source>
        <dbReference type="ARBA" id="ARBA00022691"/>
    </source>
</evidence>
<sequence length="326" mass="37880">MTMSKFSPTIAARAVWQMRVRKRPFVLSHAINSRCNMSCKFCEYWKDPGQEMSLDSIFKMLEDARSFGIGVYNAWTVEPLLRDDLPQILKFAKDLGMITSLITNGKLLEKRIDDLKDLDYLSVSVDGTKSYKEIRGVDLDVLLNSIMNVKDKLKNPLLMNCVISGKNLDDIEELVQLAQDIGVKISFEPMYEFKGIDDDVWASMGIREMDKYRRTIDRVIEMKKQGYPIINSISYLSMIRDLKKRFNCHVNNFILDVTVDGSIENCRVHREPLGNINEGIATVWKRSRSQQDEVTKNCEGCFFFGYVENSMMYDMNLEVMRHYEWM</sequence>
<dbReference type="GO" id="GO:0051536">
    <property type="term" value="F:iron-sulfur cluster binding"/>
    <property type="evidence" value="ECO:0007669"/>
    <property type="project" value="UniProtKB-KW"/>
</dbReference>
<keyword evidence="4" id="KW-0411">Iron-sulfur</keyword>
<dbReference type="InterPro" id="IPR058240">
    <property type="entry name" value="rSAM_sf"/>
</dbReference>
<evidence type="ECO:0000313" key="6">
    <source>
        <dbReference type="EMBL" id="ABE52832.1"/>
    </source>
</evidence>
<dbReference type="SFLD" id="SFLDG01067">
    <property type="entry name" value="SPASM/twitch_domain_containing"/>
    <property type="match status" value="1"/>
</dbReference>
<feature type="domain" description="Radical SAM core" evidence="5">
    <location>
        <begin position="21"/>
        <end position="228"/>
    </location>
</feature>
<evidence type="ECO:0000259" key="5">
    <source>
        <dbReference type="PROSITE" id="PS51918"/>
    </source>
</evidence>
<accession>Q12UP4</accession>
<name>Q12UP4_METBU</name>
<dbReference type="CDD" id="cd01335">
    <property type="entry name" value="Radical_SAM"/>
    <property type="match status" value="1"/>
</dbReference>
<dbReference type="HOGENOM" id="CLU_009273_4_5_2"/>
<gene>
    <name evidence="6" type="ordered locus">Mbur_1951</name>
</gene>
<keyword evidence="1" id="KW-0949">S-adenosyl-L-methionine</keyword>